<organism evidence="7 8">
    <name type="scientific">Porites lobata</name>
    <dbReference type="NCBI Taxonomy" id="104759"/>
    <lineage>
        <taxon>Eukaryota</taxon>
        <taxon>Metazoa</taxon>
        <taxon>Cnidaria</taxon>
        <taxon>Anthozoa</taxon>
        <taxon>Hexacorallia</taxon>
        <taxon>Scleractinia</taxon>
        <taxon>Fungiina</taxon>
        <taxon>Poritidae</taxon>
        <taxon>Porites</taxon>
    </lineage>
</organism>
<sequence length="221" mass="25030">VNSVILCRVVCEMTKMQSLKDISNMRQGLRACVVLLPLLGLTWVFGILSVTDAGLVFQYIFTILNSLQVKKTFLSRMLKETLSQMAFKTKLHGKVAYDFLTSNKHKALMSYLGWADKMRFVNQHEQLNSGFFIFVIHVLRSNEFRAAYLRKKQKWQTRNSSLPNSRSARDASSVFSEGHGMSTVQGTTGSPDPLFRRHQVSPMSSDITKTRESCLTPVAID</sequence>
<dbReference type="Proteomes" id="UP001159405">
    <property type="component" value="Unassembled WGS sequence"/>
</dbReference>
<feature type="transmembrane region" description="Helical" evidence="6">
    <location>
        <begin position="28"/>
        <end position="47"/>
    </location>
</feature>
<keyword evidence="2 6" id="KW-0812">Transmembrane</keyword>
<evidence type="ECO:0000256" key="5">
    <source>
        <dbReference type="SAM" id="MobiDB-lite"/>
    </source>
</evidence>
<evidence type="ECO:0000256" key="6">
    <source>
        <dbReference type="SAM" id="Phobius"/>
    </source>
</evidence>
<gene>
    <name evidence="7" type="ORF">PLOB_00024709</name>
</gene>
<evidence type="ECO:0000256" key="1">
    <source>
        <dbReference type="ARBA" id="ARBA00004141"/>
    </source>
</evidence>
<comment type="subcellular location">
    <subcellularLocation>
        <location evidence="1">Membrane</location>
        <topology evidence="1">Multi-pass membrane protein</topology>
    </subcellularLocation>
</comment>
<reference evidence="7 8" key="1">
    <citation type="submission" date="2022-05" db="EMBL/GenBank/DDBJ databases">
        <authorList>
            <consortium name="Genoscope - CEA"/>
            <person name="William W."/>
        </authorList>
    </citation>
    <scope>NUCLEOTIDE SEQUENCE [LARGE SCALE GENOMIC DNA]</scope>
</reference>
<keyword evidence="3 6" id="KW-1133">Transmembrane helix</keyword>
<keyword evidence="8" id="KW-1185">Reference proteome</keyword>
<evidence type="ECO:0000313" key="7">
    <source>
        <dbReference type="EMBL" id="CAH3181507.1"/>
    </source>
</evidence>
<evidence type="ECO:0000256" key="4">
    <source>
        <dbReference type="ARBA" id="ARBA00023136"/>
    </source>
</evidence>
<feature type="region of interest" description="Disordered" evidence="5">
    <location>
        <begin position="159"/>
        <end position="193"/>
    </location>
</feature>
<comment type="caution">
    <text evidence="7">The sequence shown here is derived from an EMBL/GenBank/DDBJ whole genome shotgun (WGS) entry which is preliminary data.</text>
</comment>
<name>A0ABN8RQ68_9CNID</name>
<dbReference type="PANTHER" id="PTHR12011:SF347">
    <property type="entry name" value="FI21270P1-RELATED"/>
    <property type="match status" value="1"/>
</dbReference>
<proteinExistence type="predicted"/>
<protein>
    <submittedName>
        <fullName evidence="7">Uncharacterized protein</fullName>
    </submittedName>
</protein>
<accession>A0ABN8RQ68</accession>
<feature type="non-terminal residue" evidence="7">
    <location>
        <position position="1"/>
    </location>
</feature>
<dbReference type="Pfam" id="PF00002">
    <property type="entry name" value="7tm_2"/>
    <property type="match status" value="1"/>
</dbReference>
<dbReference type="PANTHER" id="PTHR12011">
    <property type="entry name" value="ADHESION G-PROTEIN COUPLED RECEPTOR"/>
    <property type="match status" value="1"/>
</dbReference>
<evidence type="ECO:0000256" key="3">
    <source>
        <dbReference type="ARBA" id="ARBA00022989"/>
    </source>
</evidence>
<dbReference type="InterPro" id="IPR000832">
    <property type="entry name" value="GPCR_2_secretin-like"/>
</dbReference>
<dbReference type="EMBL" id="CALNXK010000298">
    <property type="protein sequence ID" value="CAH3181507.1"/>
    <property type="molecule type" value="Genomic_DNA"/>
</dbReference>
<evidence type="ECO:0000256" key="2">
    <source>
        <dbReference type="ARBA" id="ARBA00022692"/>
    </source>
</evidence>
<keyword evidence="4 6" id="KW-0472">Membrane</keyword>
<dbReference type="Gene3D" id="1.20.1070.10">
    <property type="entry name" value="Rhodopsin 7-helix transmembrane proteins"/>
    <property type="match status" value="1"/>
</dbReference>
<evidence type="ECO:0000313" key="8">
    <source>
        <dbReference type="Proteomes" id="UP001159405"/>
    </source>
</evidence>